<dbReference type="RefSeq" id="WP_282543008.1">
    <property type="nucleotide sequence ID" value="NZ_JASCIQ010000013.1"/>
</dbReference>
<name>A0ABT6SAT7_9ACTN</name>
<protein>
    <submittedName>
        <fullName evidence="2">Uncharacterized protein</fullName>
    </submittedName>
</protein>
<evidence type="ECO:0000313" key="2">
    <source>
        <dbReference type="EMBL" id="MDI3405069.1"/>
    </source>
</evidence>
<gene>
    <name evidence="2" type="ORF">QIS96_14740</name>
</gene>
<dbReference type="Gene3D" id="3.40.47.10">
    <property type="match status" value="1"/>
</dbReference>
<accession>A0ABT6SAT7</accession>
<keyword evidence="3" id="KW-1185">Reference proteome</keyword>
<dbReference type="EMBL" id="JASCIQ010000013">
    <property type="protein sequence ID" value="MDI3405069.1"/>
    <property type="molecule type" value="Genomic_DNA"/>
</dbReference>
<feature type="compositionally biased region" description="Gly residues" evidence="1">
    <location>
        <begin position="71"/>
        <end position="81"/>
    </location>
</feature>
<feature type="region of interest" description="Disordered" evidence="1">
    <location>
        <begin position="61"/>
        <end position="89"/>
    </location>
</feature>
<reference evidence="2 3" key="1">
    <citation type="submission" date="2023-05" db="EMBL/GenBank/DDBJ databases">
        <title>Draft genome sequence of Streptomyces sp. B-S-A6 isolated from a cave soil in Thailand.</title>
        <authorList>
            <person name="Chamroensaksri N."/>
            <person name="Muangham S."/>
        </authorList>
    </citation>
    <scope>NUCLEOTIDE SEQUENCE [LARGE SCALE GENOMIC DNA]</scope>
    <source>
        <strain evidence="2 3">B-S-A6</strain>
    </source>
</reference>
<sequence>MHTDHVARGPQVRVGITAVASALPAAEVSSYDLQEQVTAAAGLRLPARMLQRATGIDTRRVAGRREPHGGLPRGGRLGAGGLQHRRPHSVRPRRAIRTVLRAHGVRARIRHLPLPAARTAGRAAETLARLRPRTEPVLTCYAVAQLAHPVVLDVTKAEAQGWTAVRELAEYAR</sequence>
<evidence type="ECO:0000256" key="1">
    <source>
        <dbReference type="SAM" id="MobiDB-lite"/>
    </source>
</evidence>
<comment type="caution">
    <text evidence="2">The sequence shown here is derived from an EMBL/GenBank/DDBJ whole genome shotgun (WGS) entry which is preliminary data.</text>
</comment>
<proteinExistence type="predicted"/>
<organism evidence="2 3">
    <name type="scientific">Streptomyces cavernicola</name>
    <dbReference type="NCBI Taxonomy" id="3043613"/>
    <lineage>
        <taxon>Bacteria</taxon>
        <taxon>Bacillati</taxon>
        <taxon>Actinomycetota</taxon>
        <taxon>Actinomycetes</taxon>
        <taxon>Kitasatosporales</taxon>
        <taxon>Streptomycetaceae</taxon>
        <taxon>Streptomyces</taxon>
    </lineage>
</organism>
<dbReference type="InterPro" id="IPR016039">
    <property type="entry name" value="Thiolase-like"/>
</dbReference>
<evidence type="ECO:0000313" key="3">
    <source>
        <dbReference type="Proteomes" id="UP001223978"/>
    </source>
</evidence>
<dbReference type="Proteomes" id="UP001223978">
    <property type="component" value="Unassembled WGS sequence"/>
</dbReference>